<evidence type="ECO:0000256" key="1">
    <source>
        <dbReference type="SAM" id="MobiDB-lite"/>
    </source>
</evidence>
<dbReference type="Gene3D" id="3.40.50.300">
    <property type="entry name" value="P-loop containing nucleotide triphosphate hydrolases"/>
    <property type="match status" value="1"/>
</dbReference>
<evidence type="ECO:0000259" key="2">
    <source>
        <dbReference type="Pfam" id="PF09037"/>
    </source>
</evidence>
<dbReference type="Proteomes" id="UP000238413">
    <property type="component" value="Chromosome"/>
</dbReference>
<dbReference type="InterPro" id="IPR024628">
    <property type="entry name" value="Sulfotransferase_Stf0_dom"/>
</dbReference>
<accession>A0ABN5IC56</accession>
<name>A0ABN5IC56_9ACTN</name>
<evidence type="ECO:0000313" key="4">
    <source>
        <dbReference type="Proteomes" id="UP000238413"/>
    </source>
</evidence>
<evidence type="ECO:0000313" key="3">
    <source>
        <dbReference type="EMBL" id="AVH60751.1"/>
    </source>
</evidence>
<keyword evidence="4" id="KW-1185">Reference proteome</keyword>
<proteinExistence type="predicted"/>
<dbReference type="Pfam" id="PF09037">
    <property type="entry name" value="Sulphotransf"/>
    <property type="match status" value="1"/>
</dbReference>
<dbReference type="SUPFAM" id="SSF52540">
    <property type="entry name" value="P-loop containing nucleoside triphosphate hydrolases"/>
    <property type="match status" value="1"/>
</dbReference>
<protein>
    <recommendedName>
        <fullName evidence="2">Sulphotransferase Stf0 domain-containing protein</fullName>
    </recommendedName>
</protein>
<dbReference type="EMBL" id="CP026652">
    <property type="protein sequence ID" value="AVH60751.1"/>
    <property type="molecule type" value="Genomic_DNA"/>
</dbReference>
<feature type="compositionally biased region" description="Low complexity" evidence="1">
    <location>
        <begin position="8"/>
        <end position="19"/>
    </location>
</feature>
<gene>
    <name evidence="3" type="ORF">C4B68_38970</name>
</gene>
<sequence>MTPPVPTRPLAASSSTRSPRPADTRRACPRRRTVPTPANMALLNLAFGRTRFVCLRREDVLAQAVSWLRAEQTDTWYIGGNGEIGGNGGRGQLPVFDADRIGELVQIIDEHNAAWEAWFATCGISPLRVRYEELDTDMAGVTEGILTFLGLSSPDGRAIVPRHKRQADELNDQWIERYRAESAQR</sequence>
<dbReference type="InterPro" id="IPR027417">
    <property type="entry name" value="P-loop_NTPase"/>
</dbReference>
<feature type="domain" description="Sulphotransferase Stf0" evidence="2">
    <location>
        <begin position="38"/>
        <end position="181"/>
    </location>
</feature>
<organism evidence="3 4">
    <name type="scientific">Streptomyces dengpaensis</name>
    <dbReference type="NCBI Taxonomy" id="2049881"/>
    <lineage>
        <taxon>Bacteria</taxon>
        <taxon>Bacillati</taxon>
        <taxon>Actinomycetota</taxon>
        <taxon>Actinomycetes</taxon>
        <taxon>Kitasatosporales</taxon>
        <taxon>Streptomycetaceae</taxon>
        <taxon>Streptomyces</taxon>
    </lineage>
</organism>
<reference evidence="3 4" key="1">
    <citation type="submission" date="2018-02" db="EMBL/GenBank/DDBJ databases">
        <title>Complete genome sequence of Streptomyces dengpaensis, the producer of angucyclines.</title>
        <authorList>
            <person name="Yumei L."/>
        </authorList>
    </citation>
    <scope>NUCLEOTIDE SEQUENCE [LARGE SCALE GENOMIC DNA]</scope>
    <source>
        <strain evidence="3 4">XZHG99</strain>
    </source>
</reference>
<feature type="region of interest" description="Disordered" evidence="1">
    <location>
        <begin position="1"/>
        <end position="33"/>
    </location>
</feature>